<dbReference type="AlphaFoldDB" id="A0AA88YMD2"/>
<dbReference type="GO" id="GO:0015074">
    <property type="term" value="P:DNA integration"/>
    <property type="evidence" value="ECO:0007669"/>
    <property type="project" value="InterPro"/>
</dbReference>
<reference evidence="10" key="1">
    <citation type="submission" date="2019-08" db="EMBL/GenBank/DDBJ databases">
        <title>The improved chromosome-level genome for the pearl oyster Pinctada fucata martensii using PacBio sequencing and Hi-C.</title>
        <authorList>
            <person name="Zheng Z."/>
        </authorList>
    </citation>
    <scope>NUCLEOTIDE SEQUENCE</scope>
    <source>
        <strain evidence="10">ZZ-2019</strain>
        <tissue evidence="10">Adductor muscle</tissue>
    </source>
</reference>
<dbReference type="Gene3D" id="1.10.443.10">
    <property type="entry name" value="Intergrase catalytic core"/>
    <property type="match status" value="1"/>
</dbReference>
<comment type="caution">
    <text evidence="10">The sequence shown here is derived from an EMBL/GenBank/DDBJ whole genome shotgun (WGS) entry which is preliminary data.</text>
</comment>
<evidence type="ECO:0000256" key="7">
    <source>
        <dbReference type="ARBA" id="ARBA00023242"/>
    </source>
</evidence>
<dbReference type="EMBL" id="VSWD01000002">
    <property type="protein sequence ID" value="KAK3107786.1"/>
    <property type="molecule type" value="Genomic_DNA"/>
</dbReference>
<keyword evidence="6" id="KW-0233">DNA recombination</keyword>
<sequence length="438" mass="50277">MQKHKSRHAQKETQKGQGTSTQKLRAQRTTHQPTGNRCRLQTDADIVNLEDIDERIVSLEKTTESSKNNRKKDNLEETFKEFLAKLPEQRDMSNVSPLDVKRFLVWKDKCGKTSVHEKECKFLGKMGTQKCDCPIRMASSSVVNLVQHLIDIFHRNGFGRSYDEQAKIGNPAASNTVKQYIKCIKEEQAKAHILPRQAKPIFLSKLRRMSQFINNELKRTDLTAHEKYILARDQALFKLQFFAGDRASDVGMTMSQEMKILNDDSGLVFNHTFGKTLRGDGKCNQFVLKRCNDNLICPVQGIENYLQITKSLAITVECGYLFRPLTELGRIINEPLSYSAIYERLREYLSRLGIYEGETPHSFRAGCAIHMLMTKSAQSSDQMKRHIGWSTDMSVKYYSRETLLKDASSVADRLSKSVNSDYVESQYRSFCDWSDLHN</sequence>
<proteinExistence type="inferred from homology"/>
<evidence type="ECO:0000313" key="11">
    <source>
        <dbReference type="Proteomes" id="UP001186944"/>
    </source>
</evidence>
<evidence type="ECO:0000313" key="10">
    <source>
        <dbReference type="EMBL" id="KAK3107786.1"/>
    </source>
</evidence>
<evidence type="ECO:0000256" key="8">
    <source>
        <dbReference type="SAM" id="MobiDB-lite"/>
    </source>
</evidence>
<comment type="similarity">
    <text evidence="2">Belongs to the plant homeotic and developmental regulators ALOG protein family.</text>
</comment>
<evidence type="ECO:0000256" key="5">
    <source>
        <dbReference type="ARBA" id="ARBA00023163"/>
    </source>
</evidence>
<keyword evidence="5" id="KW-0804">Transcription</keyword>
<dbReference type="GO" id="GO:0009299">
    <property type="term" value="P:mRNA transcription"/>
    <property type="evidence" value="ECO:0007669"/>
    <property type="project" value="TreeGrafter"/>
</dbReference>
<accession>A0AA88YMD2</accession>
<dbReference type="PROSITE" id="PS51898">
    <property type="entry name" value="TYR_RECOMBINASE"/>
    <property type="match status" value="1"/>
</dbReference>
<organism evidence="10 11">
    <name type="scientific">Pinctada imbricata</name>
    <name type="common">Atlantic pearl-oyster</name>
    <name type="synonym">Pinctada martensii</name>
    <dbReference type="NCBI Taxonomy" id="66713"/>
    <lineage>
        <taxon>Eukaryota</taxon>
        <taxon>Metazoa</taxon>
        <taxon>Spiralia</taxon>
        <taxon>Lophotrochozoa</taxon>
        <taxon>Mollusca</taxon>
        <taxon>Bivalvia</taxon>
        <taxon>Autobranchia</taxon>
        <taxon>Pteriomorphia</taxon>
        <taxon>Pterioida</taxon>
        <taxon>Pterioidea</taxon>
        <taxon>Pteriidae</taxon>
        <taxon>Pinctada</taxon>
    </lineage>
</organism>
<keyword evidence="7" id="KW-0539">Nucleus</keyword>
<dbReference type="PANTHER" id="PTHR31165:SF2">
    <property type="entry name" value="ALOG DOMAIN-CONTAINING PROTEIN"/>
    <property type="match status" value="1"/>
</dbReference>
<evidence type="ECO:0000256" key="1">
    <source>
        <dbReference type="ARBA" id="ARBA00004123"/>
    </source>
</evidence>
<feature type="region of interest" description="Disordered" evidence="8">
    <location>
        <begin position="1"/>
        <end position="40"/>
    </location>
</feature>
<evidence type="ECO:0000256" key="6">
    <source>
        <dbReference type="ARBA" id="ARBA00023172"/>
    </source>
</evidence>
<name>A0AA88YMD2_PINIB</name>
<dbReference type="Pfam" id="PF04852">
    <property type="entry name" value="ALOG_dom"/>
    <property type="match status" value="1"/>
</dbReference>
<keyword evidence="11" id="KW-1185">Reference proteome</keyword>
<dbReference type="GO" id="GO:0005634">
    <property type="term" value="C:nucleus"/>
    <property type="evidence" value="ECO:0007669"/>
    <property type="project" value="UniProtKB-SubCell"/>
</dbReference>
<feature type="domain" description="Tyr recombinase" evidence="9">
    <location>
        <begin position="198"/>
        <end position="412"/>
    </location>
</feature>
<dbReference type="InterPro" id="IPR040222">
    <property type="entry name" value="ALOG"/>
</dbReference>
<dbReference type="GO" id="GO:0003677">
    <property type="term" value="F:DNA binding"/>
    <property type="evidence" value="ECO:0007669"/>
    <property type="project" value="UniProtKB-KW"/>
</dbReference>
<protein>
    <recommendedName>
        <fullName evidence="9">Tyr recombinase domain-containing protein</fullName>
    </recommendedName>
</protein>
<evidence type="ECO:0000256" key="4">
    <source>
        <dbReference type="ARBA" id="ARBA00023125"/>
    </source>
</evidence>
<comment type="subcellular location">
    <subcellularLocation>
        <location evidence="1">Nucleus</location>
    </subcellularLocation>
</comment>
<dbReference type="InterPro" id="IPR011010">
    <property type="entry name" value="DNA_brk_join_enz"/>
</dbReference>
<feature type="compositionally biased region" description="Polar residues" evidence="8">
    <location>
        <begin position="15"/>
        <end position="35"/>
    </location>
</feature>
<dbReference type="Proteomes" id="UP001186944">
    <property type="component" value="Unassembled WGS sequence"/>
</dbReference>
<dbReference type="GO" id="GO:0006310">
    <property type="term" value="P:DNA recombination"/>
    <property type="evidence" value="ECO:0007669"/>
    <property type="project" value="UniProtKB-KW"/>
</dbReference>
<keyword evidence="3" id="KW-0805">Transcription regulation</keyword>
<evidence type="ECO:0000256" key="2">
    <source>
        <dbReference type="ARBA" id="ARBA00010308"/>
    </source>
</evidence>
<dbReference type="SUPFAM" id="SSF56349">
    <property type="entry name" value="DNA breaking-rejoining enzymes"/>
    <property type="match status" value="1"/>
</dbReference>
<evidence type="ECO:0000259" key="9">
    <source>
        <dbReference type="PROSITE" id="PS51898"/>
    </source>
</evidence>
<keyword evidence="4" id="KW-0238">DNA-binding</keyword>
<dbReference type="InterPro" id="IPR002104">
    <property type="entry name" value="Integrase_catalytic"/>
</dbReference>
<evidence type="ECO:0000256" key="3">
    <source>
        <dbReference type="ARBA" id="ARBA00023015"/>
    </source>
</evidence>
<dbReference type="InterPro" id="IPR006936">
    <property type="entry name" value="ALOG_dom"/>
</dbReference>
<dbReference type="InterPro" id="IPR013762">
    <property type="entry name" value="Integrase-like_cat_sf"/>
</dbReference>
<dbReference type="PANTHER" id="PTHR31165">
    <property type="entry name" value="PROTEIN G1-LIKE2"/>
    <property type="match status" value="1"/>
</dbReference>
<gene>
    <name evidence="10" type="ORF">FSP39_022109</name>
</gene>